<keyword evidence="3" id="KW-1185">Reference proteome</keyword>
<reference evidence="2 3" key="1">
    <citation type="journal article" date="2024" name="BMC Genomics">
        <title>De novo assembly and annotation of Popillia japonica's genome with initial clues to its potential as an invasive pest.</title>
        <authorList>
            <person name="Cucini C."/>
            <person name="Boschi S."/>
            <person name="Funari R."/>
            <person name="Cardaioli E."/>
            <person name="Iannotti N."/>
            <person name="Marturano G."/>
            <person name="Paoli F."/>
            <person name="Bruttini M."/>
            <person name="Carapelli A."/>
            <person name="Frati F."/>
            <person name="Nardi F."/>
        </authorList>
    </citation>
    <scope>NUCLEOTIDE SEQUENCE [LARGE SCALE GENOMIC DNA]</scope>
    <source>
        <strain evidence="2">DMR45628</strain>
    </source>
</reference>
<feature type="transmembrane region" description="Helical" evidence="1">
    <location>
        <begin position="20"/>
        <end position="47"/>
    </location>
</feature>
<evidence type="ECO:0000313" key="3">
    <source>
        <dbReference type="Proteomes" id="UP001458880"/>
    </source>
</evidence>
<comment type="caution">
    <text evidence="2">The sequence shown here is derived from an EMBL/GenBank/DDBJ whole genome shotgun (WGS) entry which is preliminary data.</text>
</comment>
<gene>
    <name evidence="2" type="ORF">QE152_g23152</name>
</gene>
<keyword evidence="1" id="KW-1133">Transmembrane helix</keyword>
<dbReference type="Proteomes" id="UP001458880">
    <property type="component" value="Unassembled WGS sequence"/>
</dbReference>
<organism evidence="2 3">
    <name type="scientific">Popillia japonica</name>
    <name type="common">Japanese beetle</name>
    <dbReference type="NCBI Taxonomy" id="7064"/>
    <lineage>
        <taxon>Eukaryota</taxon>
        <taxon>Metazoa</taxon>
        <taxon>Ecdysozoa</taxon>
        <taxon>Arthropoda</taxon>
        <taxon>Hexapoda</taxon>
        <taxon>Insecta</taxon>
        <taxon>Pterygota</taxon>
        <taxon>Neoptera</taxon>
        <taxon>Endopterygota</taxon>
        <taxon>Coleoptera</taxon>
        <taxon>Polyphaga</taxon>
        <taxon>Scarabaeiformia</taxon>
        <taxon>Scarabaeidae</taxon>
        <taxon>Rutelinae</taxon>
        <taxon>Popillia</taxon>
    </lineage>
</organism>
<name>A0AAW1KJF0_POPJA</name>
<dbReference type="AlphaFoldDB" id="A0AAW1KJF0"/>
<sequence>MPLMIPAPFNTGNYDVIYKIAHLLATSYVGLTSASIDVFYMALIAVCRAQLNILQERLMNVTEDAQAICMNNPESYEAIIENILKECIILHEAINR</sequence>
<keyword evidence="1" id="KW-0472">Membrane</keyword>
<evidence type="ECO:0000313" key="2">
    <source>
        <dbReference type="EMBL" id="KAK9718562.1"/>
    </source>
</evidence>
<keyword evidence="1" id="KW-0812">Transmembrane</keyword>
<accession>A0AAW1KJF0</accession>
<dbReference type="EMBL" id="JASPKY010000227">
    <property type="protein sequence ID" value="KAK9718562.1"/>
    <property type="molecule type" value="Genomic_DNA"/>
</dbReference>
<protein>
    <submittedName>
        <fullName evidence="2">Uncharacterized protein</fullName>
    </submittedName>
</protein>
<evidence type="ECO:0000256" key="1">
    <source>
        <dbReference type="SAM" id="Phobius"/>
    </source>
</evidence>
<proteinExistence type="predicted"/>